<proteinExistence type="predicted"/>
<sequence length="119" mass="12413">MFQNRFGALFFVGITVLGAAALVGTEENGGTISDAKAKIEEQRTEFLDEADKVSSSSASVGSTAPGSNMQVEIEFTPDADLVQDPAGINPAPIMPDPFAAEIVSVEPAQNQQGSDLPSR</sequence>
<dbReference type="EMBL" id="WTYE01000001">
    <property type="protein sequence ID" value="MXP30724.1"/>
    <property type="molecule type" value="Genomic_DNA"/>
</dbReference>
<keyword evidence="4" id="KW-1185">Reference proteome</keyword>
<evidence type="ECO:0000256" key="1">
    <source>
        <dbReference type="SAM" id="MobiDB-lite"/>
    </source>
</evidence>
<gene>
    <name evidence="2" type="ORF">GRI94_02685</name>
    <name evidence="3" type="ORF">GRI94_16775</name>
</gene>
<protein>
    <submittedName>
        <fullName evidence="2">Uncharacterized protein</fullName>
    </submittedName>
</protein>
<feature type="compositionally biased region" description="Low complexity" evidence="1">
    <location>
        <begin position="53"/>
        <end position="67"/>
    </location>
</feature>
<reference evidence="2 4" key="1">
    <citation type="submission" date="2019-12" db="EMBL/GenBank/DDBJ databases">
        <title>Genomic-based taxomic classification of the family Erythrobacteraceae.</title>
        <authorList>
            <person name="Xu L."/>
        </authorList>
    </citation>
    <scope>NUCLEOTIDE SEQUENCE [LARGE SCALE GENOMIC DNA]</scope>
    <source>
        <strain evidence="2 4">JCM 16677</strain>
    </source>
</reference>
<dbReference type="AlphaFoldDB" id="A0A845AM83"/>
<comment type="caution">
    <text evidence="2">The sequence shown here is derived from an EMBL/GenBank/DDBJ whole genome shotgun (WGS) entry which is preliminary data.</text>
</comment>
<feature type="region of interest" description="Disordered" evidence="1">
    <location>
        <begin position="47"/>
        <end position="67"/>
    </location>
</feature>
<dbReference type="RefSeq" id="WP_160778239.1">
    <property type="nucleotide sequence ID" value="NZ_BAAAZF010000001.1"/>
</dbReference>
<evidence type="ECO:0000313" key="2">
    <source>
        <dbReference type="EMBL" id="MXP30724.1"/>
    </source>
</evidence>
<dbReference type="Proteomes" id="UP000446786">
    <property type="component" value="Unassembled WGS sequence"/>
</dbReference>
<accession>A0A845AM83</accession>
<organism evidence="2 4">
    <name type="scientific">Parerythrobacter jejuensis</name>
    <dbReference type="NCBI Taxonomy" id="795812"/>
    <lineage>
        <taxon>Bacteria</taxon>
        <taxon>Pseudomonadati</taxon>
        <taxon>Pseudomonadota</taxon>
        <taxon>Alphaproteobacteria</taxon>
        <taxon>Sphingomonadales</taxon>
        <taxon>Erythrobacteraceae</taxon>
        <taxon>Parerythrobacter</taxon>
    </lineage>
</organism>
<name>A0A845AM83_9SPHN</name>
<evidence type="ECO:0000313" key="4">
    <source>
        <dbReference type="Proteomes" id="UP000446786"/>
    </source>
</evidence>
<dbReference type="EMBL" id="WTYE01000001">
    <property type="protein sequence ID" value="MXP33484.1"/>
    <property type="molecule type" value="Genomic_DNA"/>
</dbReference>
<evidence type="ECO:0000313" key="3">
    <source>
        <dbReference type="EMBL" id="MXP33484.1"/>
    </source>
</evidence>